<protein>
    <submittedName>
        <fullName evidence="5">Glycosyltransferase</fullName>
        <ecNumber evidence="5">2.4.-.-</ecNumber>
    </submittedName>
</protein>
<dbReference type="GO" id="GO:0016757">
    <property type="term" value="F:glycosyltransferase activity"/>
    <property type="evidence" value="ECO:0007669"/>
    <property type="project" value="UniProtKB-KW"/>
</dbReference>
<dbReference type="SUPFAM" id="SSF53756">
    <property type="entry name" value="UDP-Glycosyltransferase/glycogen phosphorylase"/>
    <property type="match status" value="1"/>
</dbReference>
<dbReference type="KEGG" id="aym:YM304_28670"/>
<evidence type="ECO:0000259" key="4">
    <source>
        <dbReference type="Pfam" id="PF13439"/>
    </source>
</evidence>
<dbReference type="PANTHER" id="PTHR46401">
    <property type="entry name" value="GLYCOSYLTRANSFERASE WBBK-RELATED"/>
    <property type="match status" value="1"/>
</dbReference>
<dbReference type="PANTHER" id="PTHR46401:SF2">
    <property type="entry name" value="GLYCOSYLTRANSFERASE WBBK-RELATED"/>
    <property type="match status" value="1"/>
</dbReference>
<gene>
    <name evidence="5" type="ORF">YM304_28670</name>
</gene>
<dbReference type="InterPro" id="IPR028098">
    <property type="entry name" value="Glyco_trans_4-like_N"/>
</dbReference>
<evidence type="ECO:0000256" key="1">
    <source>
        <dbReference type="ARBA" id="ARBA00022676"/>
    </source>
</evidence>
<dbReference type="Gene3D" id="3.40.50.2000">
    <property type="entry name" value="Glycogen Phosphorylase B"/>
    <property type="match status" value="2"/>
</dbReference>
<dbReference type="CDD" id="cd03809">
    <property type="entry name" value="GT4_MtfB-like"/>
    <property type="match status" value="1"/>
</dbReference>
<dbReference type="Proteomes" id="UP000011863">
    <property type="component" value="Chromosome"/>
</dbReference>
<evidence type="ECO:0000313" key="6">
    <source>
        <dbReference type="Proteomes" id="UP000011863"/>
    </source>
</evidence>
<dbReference type="AlphaFoldDB" id="A0A6C7E9Q1"/>
<evidence type="ECO:0000259" key="3">
    <source>
        <dbReference type="Pfam" id="PF00534"/>
    </source>
</evidence>
<reference evidence="5 6" key="1">
    <citation type="journal article" date="2013" name="Int. J. Syst. Evol. Microbiol.">
        <title>Ilumatobacter nonamiense sp. nov. and Ilumatobacter coccineum sp. nov., isolated from seashore sand.</title>
        <authorList>
            <person name="Matsumoto A."/>
            <person name="Kasai H."/>
            <person name="Matsuo Y."/>
            <person name="Shizuri Y."/>
            <person name="Ichikawa N."/>
            <person name="Fujita N."/>
            <person name="Omura S."/>
            <person name="Takahashi Y."/>
        </authorList>
    </citation>
    <scope>NUCLEOTIDE SEQUENCE [LARGE SCALE GENOMIC DNA]</scope>
    <source>
        <strain evidence="6">NBRC 103263 / KCTC 29153 / YM16-304</strain>
    </source>
</reference>
<sequence>MAYAVEQCWHDTPGGTAVAALAVADELLRRDDVDLRFVAGKHPVPPRPPYVPGGPVAMLPLARPWLYEAWTRLNWPKVESVTGAVDVVHATGLIPAATASPLVVTLHDVAFVHSPEKFTKHGARVMQRSLAVMRRRAAKIVCSSQATFDDLVDLGVAADRLRLVPLGVDANVVIDDDAVARVRQALDLPERFVLFVGTIEPRKNLRRLSEAMAAIQRTCDDALPLVVCGADGWGDVEVSTDADVRFVGFRTDDELHALYAAATVFAYPSEREGFGLPVLEAMARGCPVVTSRGTSTEEVAGGAAVLVDPFDVESIEAGIATALDDSEAMVERGRRRAAEMTWGVAAERTLAVYREVAS</sequence>
<proteinExistence type="predicted"/>
<dbReference type="Pfam" id="PF00534">
    <property type="entry name" value="Glycos_transf_1"/>
    <property type="match status" value="1"/>
</dbReference>
<dbReference type="InterPro" id="IPR001296">
    <property type="entry name" value="Glyco_trans_1"/>
</dbReference>
<feature type="domain" description="Glycosyl transferase family 1" evidence="3">
    <location>
        <begin position="183"/>
        <end position="330"/>
    </location>
</feature>
<accession>A0A6C7E9Q1</accession>
<evidence type="ECO:0000256" key="2">
    <source>
        <dbReference type="ARBA" id="ARBA00022679"/>
    </source>
</evidence>
<keyword evidence="2 5" id="KW-0808">Transferase</keyword>
<organism evidence="5 6">
    <name type="scientific">Ilumatobacter coccineus (strain NBRC 103263 / KCTC 29153 / YM16-304)</name>
    <dbReference type="NCBI Taxonomy" id="1313172"/>
    <lineage>
        <taxon>Bacteria</taxon>
        <taxon>Bacillati</taxon>
        <taxon>Actinomycetota</taxon>
        <taxon>Acidimicrobiia</taxon>
        <taxon>Acidimicrobiales</taxon>
        <taxon>Ilumatobacteraceae</taxon>
        <taxon>Ilumatobacter</taxon>
    </lineage>
</organism>
<feature type="domain" description="Glycosyltransferase subfamily 4-like N-terminal" evidence="4">
    <location>
        <begin position="13"/>
        <end position="170"/>
    </location>
</feature>
<dbReference type="EC" id="2.4.-.-" evidence="5"/>
<dbReference type="GO" id="GO:0009103">
    <property type="term" value="P:lipopolysaccharide biosynthetic process"/>
    <property type="evidence" value="ECO:0007669"/>
    <property type="project" value="TreeGrafter"/>
</dbReference>
<dbReference type="EMBL" id="AP012057">
    <property type="protein sequence ID" value="BAN03181.1"/>
    <property type="molecule type" value="Genomic_DNA"/>
</dbReference>
<name>A0A6C7E9Q1_ILUCY</name>
<keyword evidence="6" id="KW-1185">Reference proteome</keyword>
<keyword evidence="1 5" id="KW-0328">Glycosyltransferase</keyword>
<dbReference type="Pfam" id="PF13439">
    <property type="entry name" value="Glyco_transf_4"/>
    <property type="match status" value="1"/>
</dbReference>
<evidence type="ECO:0000313" key="5">
    <source>
        <dbReference type="EMBL" id="BAN03181.1"/>
    </source>
</evidence>